<name>A0ABS2FSV9_9FIRM</name>
<dbReference type="InterPro" id="IPR005135">
    <property type="entry name" value="Endo/exonuclease/phosphatase"/>
</dbReference>
<proteinExistence type="inferred from homology"/>
<organism evidence="7 8">
    <name type="scientific">Oscillibacter valericigenes</name>
    <dbReference type="NCBI Taxonomy" id="351091"/>
    <lineage>
        <taxon>Bacteria</taxon>
        <taxon>Bacillati</taxon>
        <taxon>Bacillota</taxon>
        <taxon>Clostridia</taxon>
        <taxon>Eubacteriales</taxon>
        <taxon>Oscillospiraceae</taxon>
        <taxon>Oscillibacter</taxon>
    </lineage>
</organism>
<reference evidence="7 8" key="1">
    <citation type="journal article" date="2021" name="Sci. Rep.">
        <title>The distribution of antibiotic resistance genes in chicken gut microbiota commensals.</title>
        <authorList>
            <person name="Juricova H."/>
            <person name="Matiasovicova J."/>
            <person name="Kubasova T."/>
            <person name="Cejkova D."/>
            <person name="Rychlik I."/>
        </authorList>
    </citation>
    <scope>NUCLEOTIDE SEQUENCE [LARGE SCALE GENOMIC DNA]</scope>
    <source>
        <strain evidence="7 8">An411</strain>
    </source>
</reference>
<comment type="caution">
    <text evidence="7">The sequence shown here is derived from an EMBL/GenBank/DDBJ whole genome shotgun (WGS) entry which is preliminary data.</text>
</comment>
<keyword evidence="7" id="KW-0255">Endonuclease</keyword>
<sequence length="109" mass="12186">MEVLGFCHTMMRRGFELKIVSWNLNGLSSCSQNNSFAPIADIGPDILCLQEIRTQQEPQILPGYQHCWNHGQRNGYAGTAVLYKKEPLSVSFGLGDDDADEEGRTIILE</sequence>
<dbReference type="InterPro" id="IPR004808">
    <property type="entry name" value="AP_endonuc_1"/>
</dbReference>
<dbReference type="Gene3D" id="3.60.10.10">
    <property type="entry name" value="Endonuclease/exonuclease/phosphatase"/>
    <property type="match status" value="1"/>
</dbReference>
<gene>
    <name evidence="7" type="ORF">H9X91_01545</name>
</gene>
<keyword evidence="7" id="KW-0540">Nuclease</keyword>
<keyword evidence="5" id="KW-0460">Magnesium</keyword>
<accession>A0ABS2FSV9</accession>
<dbReference type="PANTHER" id="PTHR22748:SF6">
    <property type="entry name" value="DNA-(APURINIC OR APYRIMIDINIC SITE) ENDONUCLEASE"/>
    <property type="match status" value="1"/>
</dbReference>
<evidence type="ECO:0000256" key="3">
    <source>
        <dbReference type="ARBA" id="ARBA00022723"/>
    </source>
</evidence>
<dbReference type="SUPFAM" id="SSF56219">
    <property type="entry name" value="DNase I-like"/>
    <property type="match status" value="1"/>
</dbReference>
<protein>
    <submittedName>
        <fullName evidence="7">Endonuclease/exonuclease/phosphatase family protein</fullName>
    </submittedName>
</protein>
<evidence type="ECO:0000256" key="5">
    <source>
        <dbReference type="ARBA" id="ARBA00022842"/>
    </source>
</evidence>
<comment type="cofactor">
    <cofactor evidence="1">
        <name>Mg(2+)</name>
        <dbReference type="ChEBI" id="CHEBI:18420"/>
    </cofactor>
</comment>
<evidence type="ECO:0000313" key="8">
    <source>
        <dbReference type="Proteomes" id="UP000719500"/>
    </source>
</evidence>
<dbReference type="EMBL" id="JACSNX010000001">
    <property type="protein sequence ID" value="MBM6850121.1"/>
    <property type="molecule type" value="Genomic_DNA"/>
</dbReference>
<keyword evidence="3" id="KW-0479">Metal-binding</keyword>
<dbReference type="PANTHER" id="PTHR22748">
    <property type="entry name" value="AP ENDONUCLEASE"/>
    <property type="match status" value="1"/>
</dbReference>
<evidence type="ECO:0000313" key="7">
    <source>
        <dbReference type="EMBL" id="MBM6850121.1"/>
    </source>
</evidence>
<keyword evidence="8" id="KW-1185">Reference proteome</keyword>
<comment type="similarity">
    <text evidence="2">Belongs to the DNA repair enzymes AP/ExoA family.</text>
</comment>
<dbReference type="Pfam" id="PF03372">
    <property type="entry name" value="Exo_endo_phos"/>
    <property type="match status" value="1"/>
</dbReference>
<evidence type="ECO:0000256" key="2">
    <source>
        <dbReference type="ARBA" id="ARBA00007092"/>
    </source>
</evidence>
<dbReference type="GO" id="GO:0004519">
    <property type="term" value="F:endonuclease activity"/>
    <property type="evidence" value="ECO:0007669"/>
    <property type="project" value="UniProtKB-KW"/>
</dbReference>
<evidence type="ECO:0000256" key="1">
    <source>
        <dbReference type="ARBA" id="ARBA00001946"/>
    </source>
</evidence>
<evidence type="ECO:0000256" key="4">
    <source>
        <dbReference type="ARBA" id="ARBA00022801"/>
    </source>
</evidence>
<evidence type="ECO:0000259" key="6">
    <source>
        <dbReference type="Pfam" id="PF03372"/>
    </source>
</evidence>
<dbReference type="InterPro" id="IPR036691">
    <property type="entry name" value="Endo/exonu/phosph_ase_sf"/>
</dbReference>
<feature type="domain" description="Endonuclease/exonuclease/phosphatase" evidence="6">
    <location>
        <begin position="20"/>
        <end position="107"/>
    </location>
</feature>
<keyword evidence="4" id="KW-0378">Hydrolase</keyword>
<dbReference type="Proteomes" id="UP000719500">
    <property type="component" value="Unassembled WGS sequence"/>
</dbReference>